<dbReference type="Pfam" id="PF00017">
    <property type="entry name" value="SH2"/>
    <property type="match status" value="1"/>
</dbReference>
<accession>A0A9P0H6D6</accession>
<evidence type="ECO:0000313" key="4">
    <source>
        <dbReference type="EMBL" id="CAH1396305.1"/>
    </source>
</evidence>
<dbReference type="InterPro" id="IPR051751">
    <property type="entry name" value="Immunoreceptor_sig_adapters"/>
</dbReference>
<dbReference type="Gene3D" id="3.30.505.10">
    <property type="entry name" value="SH2 domain"/>
    <property type="match status" value="1"/>
</dbReference>
<organism evidence="4 5">
    <name type="scientific">Nezara viridula</name>
    <name type="common">Southern green stink bug</name>
    <name type="synonym">Cimex viridulus</name>
    <dbReference type="NCBI Taxonomy" id="85310"/>
    <lineage>
        <taxon>Eukaryota</taxon>
        <taxon>Metazoa</taxon>
        <taxon>Ecdysozoa</taxon>
        <taxon>Arthropoda</taxon>
        <taxon>Hexapoda</taxon>
        <taxon>Insecta</taxon>
        <taxon>Pterygota</taxon>
        <taxon>Neoptera</taxon>
        <taxon>Paraneoptera</taxon>
        <taxon>Hemiptera</taxon>
        <taxon>Heteroptera</taxon>
        <taxon>Panheteroptera</taxon>
        <taxon>Pentatomomorpha</taxon>
        <taxon>Pentatomoidea</taxon>
        <taxon>Pentatomidae</taxon>
        <taxon>Pentatominae</taxon>
        <taxon>Nezara</taxon>
    </lineage>
</organism>
<dbReference type="InterPro" id="IPR000980">
    <property type="entry name" value="SH2"/>
</dbReference>
<reference evidence="4" key="1">
    <citation type="submission" date="2022-01" db="EMBL/GenBank/DDBJ databases">
        <authorList>
            <person name="King R."/>
        </authorList>
    </citation>
    <scope>NUCLEOTIDE SEQUENCE</scope>
</reference>
<dbReference type="EMBL" id="OV725079">
    <property type="protein sequence ID" value="CAH1396305.1"/>
    <property type="molecule type" value="Genomic_DNA"/>
</dbReference>
<dbReference type="Proteomes" id="UP001152798">
    <property type="component" value="Chromosome 3"/>
</dbReference>
<dbReference type="GO" id="GO:0035556">
    <property type="term" value="P:intracellular signal transduction"/>
    <property type="evidence" value="ECO:0007669"/>
    <property type="project" value="TreeGrafter"/>
</dbReference>
<dbReference type="OrthoDB" id="10044490at2759"/>
<dbReference type="InterPro" id="IPR036860">
    <property type="entry name" value="SH2_dom_sf"/>
</dbReference>
<gene>
    <name evidence="4" type="ORF">NEZAVI_LOCUS6400</name>
</gene>
<evidence type="ECO:0000259" key="3">
    <source>
        <dbReference type="PROSITE" id="PS50001"/>
    </source>
</evidence>
<dbReference type="AlphaFoldDB" id="A0A9P0H6D6"/>
<feature type="domain" description="SH2" evidence="3">
    <location>
        <begin position="73"/>
        <end position="174"/>
    </location>
</feature>
<keyword evidence="5" id="KW-1185">Reference proteome</keyword>
<evidence type="ECO:0000256" key="1">
    <source>
        <dbReference type="ARBA" id="ARBA00022999"/>
    </source>
</evidence>
<dbReference type="GO" id="GO:0005737">
    <property type="term" value="C:cytoplasm"/>
    <property type="evidence" value="ECO:0007669"/>
    <property type="project" value="UniProtKB-ARBA"/>
</dbReference>
<dbReference type="GO" id="GO:0007169">
    <property type="term" value="P:cell surface receptor protein tyrosine kinase signaling pathway"/>
    <property type="evidence" value="ECO:0007669"/>
    <property type="project" value="TreeGrafter"/>
</dbReference>
<dbReference type="PANTHER" id="PTHR14098">
    <property type="entry name" value="SH2 DOMAIN CONTAINING PROTEIN"/>
    <property type="match status" value="1"/>
</dbReference>
<dbReference type="PROSITE" id="PS50001">
    <property type="entry name" value="SH2"/>
    <property type="match status" value="1"/>
</dbReference>
<dbReference type="SUPFAM" id="SSF55550">
    <property type="entry name" value="SH2 domain"/>
    <property type="match status" value="1"/>
</dbReference>
<name>A0A9P0H6D6_NEZVI</name>
<dbReference type="PANTHER" id="PTHR14098:SF14">
    <property type="entry name" value="SH2 DOMAIN-CONTAINING PROTEIN"/>
    <property type="match status" value="1"/>
</dbReference>
<evidence type="ECO:0000313" key="5">
    <source>
        <dbReference type="Proteomes" id="UP001152798"/>
    </source>
</evidence>
<evidence type="ECO:0000256" key="2">
    <source>
        <dbReference type="PROSITE-ProRule" id="PRU00191"/>
    </source>
</evidence>
<keyword evidence="1 2" id="KW-0727">SH2 domain</keyword>
<proteinExistence type="predicted"/>
<dbReference type="SMART" id="SM00252">
    <property type="entry name" value="SH2"/>
    <property type="match status" value="1"/>
</dbReference>
<protein>
    <recommendedName>
        <fullName evidence="3">SH2 domain-containing protein</fullName>
    </recommendedName>
</protein>
<sequence length="195" mass="22607">MCFYLRVSRALVLNLARRLWTDVADWAVLVKRRCLYRLRRCISRYDDVGPDNTPLEETFCDQSNIDDGLNDKKWYLDVDRRTAEEMVSTGGDGCFIVRKSAKHPLTLTLFYRNRPYNIPIRKREDKKIALGTKKQNERVFETVTDLINHYGKEELILFSGGEKTGITALISSPSDAQIEKMCKQTLHHVMVHVPN</sequence>